<sequence length="203" mass="22043">GSAVTPPPHDSPSGAPTRGPSQSVVPPPETAAPGPSTRSTATTTPPKGKVPPIVIRERARWTEVVKACANLKAPLKFNRAKPCVDGICIQPTSPEDYRALIKLLNSRQVQYHSFTLKEEKSIRVVLRQVPTEIKVEEVYNDLKAQGFDPIKNACTVLTDEDSGEENILSINNLPGSQLQAPAELTYNNDDNDYSSDDNIALTE</sequence>
<feature type="compositionally biased region" description="Pro residues" evidence="1">
    <location>
        <begin position="1"/>
        <end position="10"/>
    </location>
</feature>
<dbReference type="EMBL" id="QDEB01118310">
    <property type="protein sequence ID" value="RZB40499.1"/>
    <property type="molecule type" value="Genomic_DNA"/>
</dbReference>
<accession>A0A482VBY3</accession>
<evidence type="ECO:0000313" key="3">
    <source>
        <dbReference type="Proteomes" id="UP000292052"/>
    </source>
</evidence>
<feature type="non-terminal residue" evidence="2">
    <location>
        <position position="1"/>
    </location>
</feature>
<proteinExistence type="predicted"/>
<dbReference type="OrthoDB" id="6775828at2759"/>
<feature type="region of interest" description="Disordered" evidence="1">
    <location>
        <begin position="1"/>
        <end position="52"/>
    </location>
</feature>
<dbReference type="AlphaFoldDB" id="A0A482VBY3"/>
<organism evidence="2 3">
    <name type="scientific">Asbolus verrucosus</name>
    <name type="common">Desert ironclad beetle</name>
    <dbReference type="NCBI Taxonomy" id="1661398"/>
    <lineage>
        <taxon>Eukaryota</taxon>
        <taxon>Metazoa</taxon>
        <taxon>Ecdysozoa</taxon>
        <taxon>Arthropoda</taxon>
        <taxon>Hexapoda</taxon>
        <taxon>Insecta</taxon>
        <taxon>Pterygota</taxon>
        <taxon>Neoptera</taxon>
        <taxon>Endopterygota</taxon>
        <taxon>Coleoptera</taxon>
        <taxon>Polyphaga</taxon>
        <taxon>Cucujiformia</taxon>
        <taxon>Tenebrionidae</taxon>
        <taxon>Pimeliinae</taxon>
        <taxon>Asbolus</taxon>
    </lineage>
</organism>
<protein>
    <recommendedName>
        <fullName evidence="4">Pre-C2HC domain-containing protein</fullName>
    </recommendedName>
</protein>
<dbReference type="STRING" id="1661398.A0A482VBY3"/>
<keyword evidence="3" id="KW-1185">Reference proteome</keyword>
<gene>
    <name evidence="2" type="ORF">BDFB_014296</name>
</gene>
<comment type="caution">
    <text evidence="2">The sequence shown here is derived from an EMBL/GenBank/DDBJ whole genome shotgun (WGS) entry which is preliminary data.</text>
</comment>
<evidence type="ECO:0008006" key="4">
    <source>
        <dbReference type="Google" id="ProtNLM"/>
    </source>
</evidence>
<dbReference type="Proteomes" id="UP000292052">
    <property type="component" value="Unassembled WGS sequence"/>
</dbReference>
<feature type="non-terminal residue" evidence="2">
    <location>
        <position position="203"/>
    </location>
</feature>
<name>A0A482VBY3_ASBVE</name>
<evidence type="ECO:0000256" key="1">
    <source>
        <dbReference type="SAM" id="MobiDB-lite"/>
    </source>
</evidence>
<evidence type="ECO:0000313" key="2">
    <source>
        <dbReference type="EMBL" id="RZB40499.1"/>
    </source>
</evidence>
<reference evidence="2 3" key="1">
    <citation type="submission" date="2017-03" db="EMBL/GenBank/DDBJ databases">
        <title>Genome of the blue death feigning beetle - Asbolus verrucosus.</title>
        <authorList>
            <person name="Rider S.D."/>
        </authorList>
    </citation>
    <scope>NUCLEOTIDE SEQUENCE [LARGE SCALE GENOMIC DNA]</scope>
    <source>
        <strain evidence="2">Butters</strain>
        <tissue evidence="2">Head and leg muscle</tissue>
    </source>
</reference>
<feature type="compositionally biased region" description="Low complexity" evidence="1">
    <location>
        <begin position="31"/>
        <end position="46"/>
    </location>
</feature>